<evidence type="ECO:0000256" key="1">
    <source>
        <dbReference type="SAM" id="Phobius"/>
    </source>
</evidence>
<name>A0A1F7Z059_9BACT</name>
<dbReference type="AlphaFoldDB" id="A0A1F7Z059"/>
<proteinExistence type="predicted"/>
<comment type="caution">
    <text evidence="2">The sequence shown here is derived from an EMBL/GenBank/DDBJ whole genome shotgun (WGS) entry which is preliminary data.</text>
</comment>
<reference evidence="2 3" key="1">
    <citation type="journal article" date="2016" name="Nat. Commun.">
        <title>Thousands of microbial genomes shed light on interconnected biogeochemical processes in an aquifer system.</title>
        <authorList>
            <person name="Anantharaman K."/>
            <person name="Brown C.T."/>
            <person name="Hug L.A."/>
            <person name="Sharon I."/>
            <person name="Castelle C.J."/>
            <person name="Probst A.J."/>
            <person name="Thomas B.C."/>
            <person name="Singh A."/>
            <person name="Wilkins M.J."/>
            <person name="Karaoz U."/>
            <person name="Brodie E.L."/>
            <person name="Williams K.H."/>
            <person name="Hubbard S.S."/>
            <person name="Banfield J.F."/>
        </authorList>
    </citation>
    <scope>NUCLEOTIDE SEQUENCE [LARGE SCALE GENOMIC DNA]</scope>
</reference>
<accession>A0A1F7Z059</accession>
<evidence type="ECO:0000313" key="3">
    <source>
        <dbReference type="Proteomes" id="UP000178870"/>
    </source>
</evidence>
<dbReference type="EMBL" id="MGGP01000018">
    <property type="protein sequence ID" value="OGM32105.1"/>
    <property type="molecule type" value="Genomic_DNA"/>
</dbReference>
<keyword evidence="1" id="KW-0472">Membrane</keyword>
<gene>
    <name evidence="2" type="ORF">A2803_00885</name>
</gene>
<protein>
    <submittedName>
        <fullName evidence="2">Uncharacterized protein</fullName>
    </submittedName>
</protein>
<feature type="transmembrane region" description="Helical" evidence="1">
    <location>
        <begin position="6"/>
        <end position="26"/>
    </location>
</feature>
<sequence length="206" mass="22943">MSEVYILFGASVAVMFLAIVTLYVVVNYHKTLKRQRELEGEVATLRAKGSEEARKLILNAQLQATEVIKNAEVKAQELINASEIFSKEYKQSFQAGLEQETNKMLLSMSKSISSQVDSEVNALHKAMTIETAKVSESVGRSITAAYAQAQAQVDEYKKAMMEKVNASIFDIISTVSKKVLKETISPKEQQKLVMKALEEAKNQNVF</sequence>
<dbReference type="Proteomes" id="UP000178870">
    <property type="component" value="Unassembled WGS sequence"/>
</dbReference>
<keyword evidence="1" id="KW-1133">Transmembrane helix</keyword>
<organism evidence="2 3">
    <name type="scientific">Candidatus Woesebacteria bacterium RIFCSPHIGHO2_01_FULL_44_21</name>
    <dbReference type="NCBI Taxonomy" id="1802503"/>
    <lineage>
        <taxon>Bacteria</taxon>
        <taxon>Candidatus Woeseibacteriota</taxon>
    </lineage>
</organism>
<keyword evidence="1" id="KW-0812">Transmembrane</keyword>
<evidence type="ECO:0000313" key="2">
    <source>
        <dbReference type="EMBL" id="OGM32105.1"/>
    </source>
</evidence>